<sequence length="123" mass="13909">MTSMRFTYIIVMVFAAILYASGDAVSAMETFDTALIENTVPTGAGLDSDAQRRLRGAVKEDSTDEERGPSLNADITKMFNNMNYDWTHFTDKMKKVVANKPIDTKQFRKLMKFILMKAKRKGV</sequence>
<keyword evidence="8" id="KW-1185">Reference proteome</keyword>
<comment type="function">
    <text evidence="4">Effector that suppresses plant defense responses during pathogen infection.</text>
</comment>
<dbReference type="OrthoDB" id="100036at2759"/>
<name>A0A3M6V9J7_9STRA</name>
<evidence type="ECO:0000256" key="4">
    <source>
        <dbReference type="RuleBase" id="RU367124"/>
    </source>
</evidence>
<dbReference type="EMBL" id="QLLG01000517">
    <property type="protein sequence ID" value="RMX62743.1"/>
    <property type="molecule type" value="Genomic_DNA"/>
</dbReference>
<feature type="region of interest" description="Disordered" evidence="5">
    <location>
        <begin position="46"/>
        <end position="70"/>
    </location>
</feature>
<evidence type="ECO:0000313" key="7">
    <source>
        <dbReference type="EMBL" id="RQM15240.1"/>
    </source>
</evidence>
<comment type="subcellular location">
    <subcellularLocation>
        <location evidence="1 4">Secreted</location>
    </subcellularLocation>
</comment>
<feature type="chain" id="PRO_5034122817" description="RxLR effector protein" evidence="4">
    <location>
        <begin position="23"/>
        <end position="123"/>
    </location>
</feature>
<comment type="caution">
    <text evidence="6">The sequence shown here is derived from an EMBL/GenBank/DDBJ whole genome shotgun (WGS) entry which is preliminary data.</text>
</comment>
<dbReference type="EMBL" id="QKXF01000164">
    <property type="protein sequence ID" value="RQM15240.1"/>
    <property type="molecule type" value="Genomic_DNA"/>
</dbReference>
<keyword evidence="4" id="KW-0732">Signal</keyword>
<dbReference type="Proteomes" id="UP000282087">
    <property type="component" value="Unassembled WGS sequence"/>
</dbReference>
<keyword evidence="3 4" id="KW-0964">Secreted</keyword>
<evidence type="ECO:0000313" key="8">
    <source>
        <dbReference type="Proteomes" id="UP000282087"/>
    </source>
</evidence>
<organism evidence="6 8">
    <name type="scientific">Peronospora effusa</name>
    <dbReference type="NCBI Taxonomy" id="542832"/>
    <lineage>
        <taxon>Eukaryota</taxon>
        <taxon>Sar</taxon>
        <taxon>Stramenopiles</taxon>
        <taxon>Oomycota</taxon>
        <taxon>Peronosporomycetes</taxon>
        <taxon>Peronosporales</taxon>
        <taxon>Peronosporaceae</taxon>
        <taxon>Peronospora</taxon>
    </lineage>
</organism>
<dbReference type="Pfam" id="PF16810">
    <property type="entry name" value="RXLR"/>
    <property type="match status" value="1"/>
</dbReference>
<proteinExistence type="inferred from homology"/>
<accession>A0A3M6V9J7</accession>
<reference evidence="8 9" key="1">
    <citation type="submission" date="2018-06" db="EMBL/GenBank/DDBJ databases">
        <title>Comparative genomics of downy mildews reveals potential adaptations to biotrophy.</title>
        <authorList>
            <person name="Fletcher K."/>
            <person name="Klosterman S.J."/>
            <person name="Derevnina L."/>
            <person name="Martin F."/>
            <person name="Koike S."/>
            <person name="Reyes Chin-Wo S."/>
            <person name="Mou B."/>
            <person name="Michelmore R."/>
        </authorList>
    </citation>
    <scope>NUCLEOTIDE SEQUENCE [LARGE SCALE GENOMIC DNA]</scope>
    <source>
        <strain evidence="7 9">R13</strain>
        <strain evidence="6 8">R14</strain>
    </source>
</reference>
<evidence type="ECO:0000256" key="5">
    <source>
        <dbReference type="SAM" id="MobiDB-lite"/>
    </source>
</evidence>
<comment type="similarity">
    <text evidence="2 4">Belongs to the RxLR effector family.</text>
</comment>
<dbReference type="InterPro" id="IPR031825">
    <property type="entry name" value="RXLR"/>
</dbReference>
<evidence type="ECO:0000256" key="1">
    <source>
        <dbReference type="ARBA" id="ARBA00004613"/>
    </source>
</evidence>
<evidence type="ECO:0000256" key="3">
    <source>
        <dbReference type="ARBA" id="ARBA00022525"/>
    </source>
</evidence>
<evidence type="ECO:0000313" key="6">
    <source>
        <dbReference type="EMBL" id="RMX62743.1"/>
    </source>
</evidence>
<feature type="compositionally biased region" description="Basic and acidic residues" evidence="5">
    <location>
        <begin position="49"/>
        <end position="68"/>
    </location>
</feature>
<dbReference type="GO" id="GO:0005576">
    <property type="term" value="C:extracellular region"/>
    <property type="evidence" value="ECO:0007669"/>
    <property type="project" value="UniProtKB-SubCell"/>
</dbReference>
<comment type="domain">
    <text evidence="4">The RxLR-dEER motif acts to carry the protein into the host cell cytoplasm through binding to cell surface phosphatidylinositol-3-phosphate.</text>
</comment>
<dbReference type="AlphaFoldDB" id="A0A3M6V9J7"/>
<gene>
    <name evidence="7" type="ORF">DD237_005455</name>
    <name evidence="6" type="ORF">DD238_008223</name>
</gene>
<evidence type="ECO:0000313" key="9">
    <source>
        <dbReference type="Proteomes" id="UP000286097"/>
    </source>
</evidence>
<protein>
    <recommendedName>
        <fullName evidence="4">RxLR effector protein</fullName>
    </recommendedName>
</protein>
<dbReference type="Proteomes" id="UP000286097">
    <property type="component" value="Unassembled WGS sequence"/>
</dbReference>
<feature type="signal peptide" evidence="4">
    <location>
        <begin position="1"/>
        <end position="22"/>
    </location>
</feature>
<dbReference type="VEuPathDB" id="FungiDB:DD237_005455"/>
<evidence type="ECO:0000256" key="2">
    <source>
        <dbReference type="ARBA" id="ARBA00010400"/>
    </source>
</evidence>